<evidence type="ECO:0000313" key="2">
    <source>
        <dbReference type="Proteomes" id="UP000680279"/>
    </source>
</evidence>
<evidence type="ECO:0000313" key="1">
    <source>
        <dbReference type="EMBL" id="GIN23131.1"/>
    </source>
</evidence>
<dbReference type="Proteomes" id="UP000680279">
    <property type="component" value="Unassembled WGS sequence"/>
</dbReference>
<dbReference type="RefSeq" id="WP_212963897.1">
    <property type="nucleotide sequence ID" value="NZ_BOQT01000026.1"/>
</dbReference>
<protein>
    <submittedName>
        <fullName evidence="1">Uncharacterized protein</fullName>
    </submittedName>
</protein>
<reference evidence="1 2" key="1">
    <citation type="submission" date="2021-03" db="EMBL/GenBank/DDBJ databases">
        <title>Antimicrobial resistance genes in bacteria isolated from Japanese honey, and their potential for conferring macrolide and lincosamide resistance in the American foulbrood pathogen Paenibacillus larvae.</title>
        <authorList>
            <person name="Okamoto M."/>
            <person name="Kumagai M."/>
            <person name="Kanamori H."/>
            <person name="Takamatsu D."/>
        </authorList>
    </citation>
    <scope>NUCLEOTIDE SEQUENCE [LARGE SCALE GENOMIC DNA]</scope>
    <source>
        <strain evidence="1 2">J1TS3</strain>
    </source>
</reference>
<gene>
    <name evidence="1" type="ORF">J1TS3_42650</name>
</gene>
<sequence>MNELTYTKEATYQFEYNGDVNYEYHFVDSILNMRFRSAEESVENSLPTSIGIKGTNEAHQIIKAVLVGERVFYEDTQGQKFVELLYLLPDINCYMQIEYRKEYEPLFDKWIVGWSSRLGINLIKPN</sequence>
<name>A0ABQ4KBM3_9BACI</name>
<proteinExistence type="predicted"/>
<organism evidence="1 2">
    <name type="scientific">Siminovitchia fordii</name>
    <dbReference type="NCBI Taxonomy" id="254759"/>
    <lineage>
        <taxon>Bacteria</taxon>
        <taxon>Bacillati</taxon>
        <taxon>Bacillota</taxon>
        <taxon>Bacilli</taxon>
        <taxon>Bacillales</taxon>
        <taxon>Bacillaceae</taxon>
        <taxon>Siminovitchia</taxon>
    </lineage>
</organism>
<accession>A0ABQ4KBM3</accession>
<comment type="caution">
    <text evidence="1">The sequence shown here is derived from an EMBL/GenBank/DDBJ whole genome shotgun (WGS) entry which is preliminary data.</text>
</comment>
<dbReference type="EMBL" id="BOQT01000026">
    <property type="protein sequence ID" value="GIN23131.1"/>
    <property type="molecule type" value="Genomic_DNA"/>
</dbReference>
<keyword evidence="2" id="KW-1185">Reference proteome</keyword>